<evidence type="ECO:0000256" key="2">
    <source>
        <dbReference type="ARBA" id="ARBA00022679"/>
    </source>
</evidence>
<evidence type="ECO:0000256" key="3">
    <source>
        <dbReference type="ARBA" id="ARBA00022695"/>
    </source>
</evidence>
<protein>
    <recommendedName>
        <fullName evidence="7">DAC domain-containing protein</fullName>
    </recommendedName>
</protein>
<dbReference type="SUPFAM" id="SSF143597">
    <property type="entry name" value="YojJ-like"/>
    <property type="match status" value="1"/>
</dbReference>
<keyword evidence="2" id="KW-0808">Transferase</keyword>
<name>E6PDZ3_9ZZZZ</name>
<evidence type="ECO:0000256" key="1">
    <source>
        <dbReference type="ARBA" id="ARBA00000877"/>
    </source>
</evidence>
<keyword evidence="6" id="KW-0472">Membrane</keyword>
<dbReference type="InterPro" id="IPR045585">
    <property type="entry name" value="CdaA_N"/>
</dbReference>
<proteinExistence type="inferred from homology"/>
<dbReference type="GO" id="GO:0006171">
    <property type="term" value="P:cAMP biosynthetic process"/>
    <property type="evidence" value="ECO:0007669"/>
    <property type="project" value="InterPro"/>
</dbReference>
<comment type="caution">
    <text evidence="8">The sequence shown here is derived from an EMBL/GenBank/DDBJ whole genome shotgun (WGS) entry which is preliminary data.</text>
</comment>
<dbReference type="Pfam" id="PF19293">
    <property type="entry name" value="CdaA_N"/>
    <property type="match status" value="1"/>
</dbReference>
<dbReference type="PROSITE" id="PS51794">
    <property type="entry name" value="DAC"/>
    <property type="match status" value="1"/>
</dbReference>
<dbReference type="AlphaFoldDB" id="E6PDZ3"/>
<reference evidence="8" key="1">
    <citation type="submission" date="2009-10" db="EMBL/GenBank/DDBJ databases">
        <title>Diversity of trophic interactions inside an arsenic-rich microbial ecosystem.</title>
        <authorList>
            <person name="Bertin P.N."/>
            <person name="Heinrich-Salmeron A."/>
            <person name="Pelletier E."/>
            <person name="Goulhen-Chollet F."/>
            <person name="Arsene-Ploetze F."/>
            <person name="Gallien S."/>
            <person name="Calteau A."/>
            <person name="Vallenet D."/>
            <person name="Casiot C."/>
            <person name="Chane-Woon-Ming B."/>
            <person name="Giloteaux L."/>
            <person name="Barakat M."/>
            <person name="Bonnefoy V."/>
            <person name="Bruneel O."/>
            <person name="Chandler M."/>
            <person name="Cleiss J."/>
            <person name="Duran R."/>
            <person name="Elbaz-Poulichet F."/>
            <person name="Fonknechten N."/>
            <person name="Lauga B."/>
            <person name="Mornico D."/>
            <person name="Ortet P."/>
            <person name="Schaeffer C."/>
            <person name="Siguier P."/>
            <person name="Alexander Thil Smith A."/>
            <person name="Van Dorsselaer A."/>
            <person name="Weissenbach J."/>
            <person name="Medigue C."/>
            <person name="Le Paslier D."/>
        </authorList>
    </citation>
    <scope>NUCLEOTIDE SEQUENCE</scope>
</reference>
<dbReference type="GO" id="GO:0005524">
    <property type="term" value="F:ATP binding"/>
    <property type="evidence" value="ECO:0007669"/>
    <property type="project" value="UniProtKB-KW"/>
</dbReference>
<keyword evidence="5" id="KW-0067">ATP-binding</keyword>
<dbReference type="InterPro" id="IPR050338">
    <property type="entry name" value="DisA"/>
</dbReference>
<accession>E6PDZ3</accession>
<evidence type="ECO:0000256" key="4">
    <source>
        <dbReference type="ARBA" id="ARBA00022741"/>
    </source>
</evidence>
<feature type="domain" description="DAC" evidence="7">
    <location>
        <begin position="83"/>
        <end position="247"/>
    </location>
</feature>
<organism evidence="8">
    <name type="scientific">mine drainage metagenome</name>
    <dbReference type="NCBI Taxonomy" id="410659"/>
    <lineage>
        <taxon>unclassified sequences</taxon>
        <taxon>metagenomes</taxon>
        <taxon>ecological metagenomes</taxon>
    </lineage>
</organism>
<feature type="transmembrane region" description="Helical" evidence="6">
    <location>
        <begin position="38"/>
        <end position="55"/>
    </location>
</feature>
<feature type="transmembrane region" description="Helical" evidence="6">
    <location>
        <begin position="6"/>
        <end position="31"/>
    </location>
</feature>
<sequence length="306" mass="33488">MDVLTSIFSGVGITDVFDVLATSVLFYYLILLIRGTRAVQILTGVLVLVGLLGIARLLHLYLLGAILQLIVVGAAVTLPIVFQPELRRALEQLGRGGLFRLSESDPDDDRPRADDPVVAIIARAAFVLARNRIGALIVLEQQSGLREIAETGTRLDARVSVELLLAIFMSRSPLHDGATIVREGLIESAGCFLPLAEPRFGEERYGTRHRAALGITEQTDAVVIVVSEERGSVRIARDGKLSRPVEDEERLRRFLLAVTRPARDPAAAGADFVMQMRARFGAVRGIAKKRLKREEEDETPPTQLPA</sequence>
<keyword evidence="4" id="KW-0547">Nucleotide-binding</keyword>
<gene>
    <name evidence="8" type="ORF">CARN1_1781</name>
</gene>
<evidence type="ECO:0000259" key="7">
    <source>
        <dbReference type="PROSITE" id="PS51794"/>
    </source>
</evidence>
<evidence type="ECO:0000256" key="5">
    <source>
        <dbReference type="ARBA" id="ARBA00022840"/>
    </source>
</evidence>
<feature type="transmembrane region" description="Helical" evidence="6">
    <location>
        <begin position="61"/>
        <end position="82"/>
    </location>
</feature>
<keyword evidence="6" id="KW-1133">Transmembrane helix</keyword>
<dbReference type="InterPro" id="IPR034701">
    <property type="entry name" value="CdaA"/>
</dbReference>
<evidence type="ECO:0000313" key="8">
    <source>
        <dbReference type="EMBL" id="CBH74678.1"/>
    </source>
</evidence>
<dbReference type="GO" id="GO:0106408">
    <property type="term" value="F:diadenylate cyclase activity"/>
    <property type="evidence" value="ECO:0007669"/>
    <property type="project" value="UniProtKB-EC"/>
</dbReference>
<dbReference type="InterPro" id="IPR036888">
    <property type="entry name" value="DNA_integrity_DisA_N_sf"/>
</dbReference>
<dbReference type="Gene3D" id="3.40.1700.10">
    <property type="entry name" value="DNA integrity scanning protein, DisA, N-terminal domain"/>
    <property type="match status" value="1"/>
</dbReference>
<dbReference type="NCBIfam" id="TIGR00159">
    <property type="entry name" value="diadenylate cyclase CdaA"/>
    <property type="match status" value="1"/>
</dbReference>
<dbReference type="Pfam" id="PF02457">
    <property type="entry name" value="DAC"/>
    <property type="match status" value="1"/>
</dbReference>
<comment type="catalytic activity">
    <reaction evidence="1">
        <text>2 ATP = 3',3'-c-di-AMP + 2 diphosphate</text>
        <dbReference type="Rhea" id="RHEA:35655"/>
        <dbReference type="ChEBI" id="CHEBI:30616"/>
        <dbReference type="ChEBI" id="CHEBI:33019"/>
        <dbReference type="ChEBI" id="CHEBI:71500"/>
        <dbReference type="EC" id="2.7.7.85"/>
    </reaction>
</comment>
<dbReference type="EMBL" id="CABL01000002">
    <property type="protein sequence ID" value="CBH74678.1"/>
    <property type="molecule type" value="Genomic_DNA"/>
</dbReference>
<keyword evidence="3" id="KW-0548">Nucleotidyltransferase</keyword>
<evidence type="ECO:0000256" key="6">
    <source>
        <dbReference type="SAM" id="Phobius"/>
    </source>
</evidence>
<dbReference type="PANTHER" id="PTHR34185:SF1">
    <property type="entry name" value="DIADENYLATE CYCLASE"/>
    <property type="match status" value="1"/>
</dbReference>
<dbReference type="GO" id="GO:0004016">
    <property type="term" value="F:adenylate cyclase activity"/>
    <property type="evidence" value="ECO:0007669"/>
    <property type="project" value="InterPro"/>
</dbReference>
<dbReference type="HAMAP" id="MF_01499">
    <property type="entry name" value="DacA"/>
    <property type="match status" value="1"/>
</dbReference>
<dbReference type="PANTHER" id="PTHR34185">
    <property type="entry name" value="DIADENYLATE CYCLASE"/>
    <property type="match status" value="1"/>
</dbReference>
<dbReference type="InterPro" id="IPR003390">
    <property type="entry name" value="DNA_integrity_scan_DisA_N"/>
</dbReference>
<keyword evidence="6" id="KW-0812">Transmembrane</keyword>